<sequence>MKIDKKYRNLLGGIAIILSLVSSCIPICDSRTIAIFTNRTNDTLFIGASHYDTIDSVDCLLQPAYLPTDSDLYPSKVTLWNGIDVQGDIVYPDSLFTIDGNYLFNNTDTCYFFLIKWKDAKNHLWDEIRMKKLYRRKIVVRDCNGKFDQTIQ</sequence>
<organism evidence="1 2">
    <name type="scientific">Prevotella scopos JCM 17725</name>
    <dbReference type="NCBI Taxonomy" id="1236518"/>
    <lineage>
        <taxon>Bacteria</taxon>
        <taxon>Pseudomonadati</taxon>
        <taxon>Bacteroidota</taxon>
        <taxon>Bacteroidia</taxon>
        <taxon>Bacteroidales</taxon>
        <taxon>Prevotellaceae</taxon>
        <taxon>Prevotella</taxon>
    </lineage>
</organism>
<comment type="caution">
    <text evidence="1">The sequence shown here is derived from an EMBL/GenBank/DDBJ whole genome shotgun (WGS) entry which is preliminary data.</text>
</comment>
<accession>A0AAX2F7C0</accession>
<dbReference type="AlphaFoldDB" id="A0AAX2F7C0"/>
<dbReference type="PROSITE" id="PS51257">
    <property type="entry name" value="PROKAR_LIPOPROTEIN"/>
    <property type="match status" value="1"/>
</dbReference>
<reference evidence="1 2" key="1">
    <citation type="submission" date="2016-11" db="EMBL/GenBank/DDBJ databases">
        <authorList>
            <person name="Varghese N."/>
            <person name="Submissions S."/>
        </authorList>
    </citation>
    <scope>NUCLEOTIDE SEQUENCE [LARGE SCALE GENOMIC DNA]</scope>
    <source>
        <strain evidence="1 2">DSM 22613</strain>
    </source>
</reference>
<dbReference type="EMBL" id="FQWA01000044">
    <property type="protein sequence ID" value="SHG15407.1"/>
    <property type="molecule type" value="Genomic_DNA"/>
</dbReference>
<keyword evidence="2" id="KW-1185">Reference proteome</keyword>
<proteinExistence type="predicted"/>
<name>A0AAX2F7C0_9BACT</name>
<gene>
    <name evidence="1" type="ORF">SAMN05444364_14413</name>
</gene>
<evidence type="ECO:0008006" key="3">
    <source>
        <dbReference type="Google" id="ProtNLM"/>
    </source>
</evidence>
<evidence type="ECO:0000313" key="1">
    <source>
        <dbReference type="EMBL" id="SHG15407.1"/>
    </source>
</evidence>
<dbReference type="RefSeq" id="WP_065367917.1">
    <property type="nucleotide sequence ID" value="NZ_CP016205.1"/>
</dbReference>
<dbReference type="Proteomes" id="UP000184105">
    <property type="component" value="Unassembled WGS sequence"/>
</dbReference>
<protein>
    <recommendedName>
        <fullName evidence="3">Lipoprotein</fullName>
    </recommendedName>
</protein>
<evidence type="ECO:0000313" key="2">
    <source>
        <dbReference type="Proteomes" id="UP000184105"/>
    </source>
</evidence>